<protein>
    <submittedName>
        <fullName evidence="3">CubicO group peptidase (Beta-lactamase class C family)</fullName>
    </submittedName>
</protein>
<dbReference type="InterPro" id="IPR001466">
    <property type="entry name" value="Beta-lactam-related"/>
</dbReference>
<evidence type="ECO:0000256" key="1">
    <source>
        <dbReference type="SAM" id="SignalP"/>
    </source>
</evidence>
<dbReference type="InterPro" id="IPR011990">
    <property type="entry name" value="TPR-like_helical_dom_sf"/>
</dbReference>
<reference evidence="3 4" key="1">
    <citation type="submission" date="2020-03" db="EMBL/GenBank/DDBJ databases">
        <title>Genomic Encyclopedia of Type Strains, Phase IV (KMG-IV): sequencing the most valuable type-strain genomes for metagenomic binning, comparative biology and taxonomic classification.</title>
        <authorList>
            <person name="Goeker M."/>
        </authorList>
    </citation>
    <scope>NUCLEOTIDE SEQUENCE [LARGE SCALE GENOMIC DNA]</scope>
    <source>
        <strain evidence="3 4">DSM 4733</strain>
    </source>
</reference>
<dbReference type="PANTHER" id="PTHR46825">
    <property type="entry name" value="D-ALANYL-D-ALANINE-CARBOXYPEPTIDASE/ENDOPEPTIDASE AMPH"/>
    <property type="match status" value="1"/>
</dbReference>
<dbReference type="SUPFAM" id="SSF56601">
    <property type="entry name" value="beta-lactamase/transpeptidase-like"/>
    <property type="match status" value="1"/>
</dbReference>
<feature type="domain" description="Beta-lactamase-related" evidence="2">
    <location>
        <begin position="42"/>
        <end position="370"/>
    </location>
</feature>
<keyword evidence="1" id="KW-0732">Signal</keyword>
<dbReference type="Gene3D" id="3.40.710.10">
    <property type="entry name" value="DD-peptidase/beta-lactamase superfamily"/>
    <property type="match status" value="1"/>
</dbReference>
<gene>
    <name evidence="3" type="ORF">FHR20_001670</name>
</gene>
<dbReference type="Gene3D" id="1.25.40.10">
    <property type="entry name" value="Tetratricopeptide repeat domain"/>
    <property type="match status" value="1"/>
</dbReference>
<evidence type="ECO:0000313" key="4">
    <source>
        <dbReference type="Proteomes" id="UP000564677"/>
    </source>
</evidence>
<dbReference type="RefSeq" id="WP_167299073.1">
    <property type="nucleotide sequence ID" value="NZ_JAASQV010000001.1"/>
</dbReference>
<feature type="chain" id="PRO_5030770893" evidence="1">
    <location>
        <begin position="36"/>
        <end position="495"/>
    </location>
</feature>
<keyword evidence="4" id="KW-1185">Reference proteome</keyword>
<comment type="caution">
    <text evidence="3">The sequence shown here is derived from an EMBL/GenBank/DDBJ whole genome shotgun (WGS) entry which is preliminary data.</text>
</comment>
<accession>A0A7X5ZVH2</accession>
<dbReference type="AlphaFoldDB" id="A0A7X5ZVH2"/>
<feature type="signal peptide" evidence="1">
    <location>
        <begin position="1"/>
        <end position="35"/>
    </location>
</feature>
<dbReference type="Proteomes" id="UP000564677">
    <property type="component" value="Unassembled WGS sequence"/>
</dbReference>
<name>A0A7X5ZVH2_9SPHN</name>
<sequence>MQQNAPALRLDRRRLLALMPAAAGATLLLPGLARAVVAADPVQALVDDFVASGKAPGVSVAVIRDGSTRFYNAGVISRTTNAPATEHAVHEIGSISKTFTSLLLAHAIEEGRARIDDDVRRHLPPGYDNLVRDGRPIRLADLVTTTSALQDNLPDWSGFFGKVPPEQLLVEVSKLLKSYDPANFLTDLKAVTLLEVPGRTPRHSNTASQLQGVLAERIYGAPYDALLTRFVEKPLGMRAGGGAVPPGLLVTGYSSKGVEAPTLDMPAIRAAGGLRYSAVDMARYVAAHISAGDPAIARTHRPLFGTPETRAVGFHWVIAKTADSQTYLRHSGGTFGHSSYCDFYPARRYGAVVLANSAAAQDTSQALADAIHTALFGPPLGLKALEAALERSNYADVPGTIAATRARFPDLHLTEDRMNSWGYRLLGTSPRAARGIFAWNAAQFPDSWNTHDSLAEAIAATGDKAGAIAEYRRSLALNPANDNATQMIAKLEKAP</sequence>
<organism evidence="3 4">
    <name type="scientific">Sphingomonas leidyi</name>
    <dbReference type="NCBI Taxonomy" id="68569"/>
    <lineage>
        <taxon>Bacteria</taxon>
        <taxon>Pseudomonadati</taxon>
        <taxon>Pseudomonadota</taxon>
        <taxon>Alphaproteobacteria</taxon>
        <taxon>Sphingomonadales</taxon>
        <taxon>Sphingomonadaceae</taxon>
        <taxon>Sphingomonas</taxon>
    </lineage>
</organism>
<proteinExistence type="predicted"/>
<dbReference type="EMBL" id="JAASQV010000001">
    <property type="protein sequence ID" value="NIJ64739.1"/>
    <property type="molecule type" value="Genomic_DNA"/>
</dbReference>
<dbReference type="PROSITE" id="PS51318">
    <property type="entry name" value="TAT"/>
    <property type="match status" value="1"/>
</dbReference>
<evidence type="ECO:0000259" key="2">
    <source>
        <dbReference type="Pfam" id="PF00144"/>
    </source>
</evidence>
<dbReference type="Pfam" id="PF00144">
    <property type="entry name" value="Beta-lactamase"/>
    <property type="match status" value="1"/>
</dbReference>
<dbReference type="InterPro" id="IPR050491">
    <property type="entry name" value="AmpC-like"/>
</dbReference>
<dbReference type="InterPro" id="IPR006311">
    <property type="entry name" value="TAT_signal"/>
</dbReference>
<dbReference type="PANTHER" id="PTHR46825:SF8">
    <property type="entry name" value="BETA-LACTAMASE-RELATED"/>
    <property type="match status" value="1"/>
</dbReference>
<dbReference type="InterPro" id="IPR012338">
    <property type="entry name" value="Beta-lactam/transpept-like"/>
</dbReference>
<evidence type="ECO:0000313" key="3">
    <source>
        <dbReference type="EMBL" id="NIJ64739.1"/>
    </source>
</evidence>